<accession>A0A8S2ZG75</accession>
<keyword evidence="1" id="KW-1133">Transmembrane helix</keyword>
<organism evidence="2 4">
    <name type="scientific">Rotaria magnacalcarata</name>
    <dbReference type="NCBI Taxonomy" id="392030"/>
    <lineage>
        <taxon>Eukaryota</taxon>
        <taxon>Metazoa</taxon>
        <taxon>Spiralia</taxon>
        <taxon>Gnathifera</taxon>
        <taxon>Rotifera</taxon>
        <taxon>Eurotatoria</taxon>
        <taxon>Bdelloidea</taxon>
        <taxon>Philodinida</taxon>
        <taxon>Philodinidae</taxon>
        <taxon>Rotaria</taxon>
    </lineage>
</organism>
<feature type="transmembrane region" description="Helical" evidence="1">
    <location>
        <begin position="14"/>
        <end position="39"/>
    </location>
</feature>
<protein>
    <submittedName>
        <fullName evidence="2">Uncharacterized protein</fullName>
    </submittedName>
</protein>
<keyword evidence="1" id="KW-0812">Transmembrane</keyword>
<comment type="caution">
    <text evidence="2">The sequence shown here is derived from an EMBL/GenBank/DDBJ whole genome shotgun (WGS) entry which is preliminary data.</text>
</comment>
<feature type="non-terminal residue" evidence="2">
    <location>
        <position position="1"/>
    </location>
</feature>
<evidence type="ECO:0000313" key="2">
    <source>
        <dbReference type="EMBL" id="CAF4628565.1"/>
    </source>
</evidence>
<sequence length="44" mass="4822">MIFERTDLVGEGELWIGGVASIAIILVTAMAYAFAILYLNQYPS</sequence>
<keyword evidence="1" id="KW-0472">Membrane</keyword>
<name>A0A8S2ZG75_9BILA</name>
<dbReference type="Proteomes" id="UP000681967">
    <property type="component" value="Unassembled WGS sequence"/>
</dbReference>
<evidence type="ECO:0000313" key="4">
    <source>
        <dbReference type="Proteomes" id="UP000681967"/>
    </source>
</evidence>
<evidence type="ECO:0000313" key="3">
    <source>
        <dbReference type="EMBL" id="CAF4755796.1"/>
    </source>
</evidence>
<dbReference type="Proteomes" id="UP000676336">
    <property type="component" value="Unassembled WGS sequence"/>
</dbReference>
<dbReference type="EMBL" id="CAJOBI010138255">
    <property type="protein sequence ID" value="CAF4755796.1"/>
    <property type="molecule type" value="Genomic_DNA"/>
</dbReference>
<dbReference type="EMBL" id="CAJOBH010104260">
    <property type="protein sequence ID" value="CAF4628565.1"/>
    <property type="molecule type" value="Genomic_DNA"/>
</dbReference>
<evidence type="ECO:0000256" key="1">
    <source>
        <dbReference type="SAM" id="Phobius"/>
    </source>
</evidence>
<dbReference type="AlphaFoldDB" id="A0A8S2ZG75"/>
<proteinExistence type="predicted"/>
<gene>
    <name evidence="2" type="ORF">BYL167_LOCUS41267</name>
    <name evidence="3" type="ORF">SMN809_LOCUS45331</name>
</gene>
<reference evidence="2" key="1">
    <citation type="submission" date="2021-02" db="EMBL/GenBank/DDBJ databases">
        <authorList>
            <person name="Nowell W R."/>
        </authorList>
    </citation>
    <scope>NUCLEOTIDE SEQUENCE</scope>
</reference>